<comment type="caution">
    <text evidence="7">The sequence shown here is derived from an EMBL/GenBank/DDBJ whole genome shotgun (WGS) entry which is preliminary data.</text>
</comment>
<name>A0A819T0M2_9BILA</name>
<dbReference type="InterPro" id="IPR023210">
    <property type="entry name" value="NADP_OxRdtase_dom"/>
</dbReference>
<reference evidence="7" key="1">
    <citation type="submission" date="2021-02" db="EMBL/GenBank/DDBJ databases">
        <authorList>
            <person name="Nowell W R."/>
        </authorList>
    </citation>
    <scope>NUCLEOTIDE SEQUENCE</scope>
</reference>
<dbReference type="EMBL" id="CAJOBB010004091">
    <property type="protein sequence ID" value="CAF4073628.1"/>
    <property type="molecule type" value="Genomic_DNA"/>
</dbReference>
<dbReference type="SUPFAM" id="SSF51430">
    <property type="entry name" value="NAD(P)-linked oxidoreductase"/>
    <property type="match status" value="1"/>
</dbReference>
<dbReference type="PRINTS" id="PR00069">
    <property type="entry name" value="ALDKETRDTASE"/>
</dbReference>
<evidence type="ECO:0000256" key="1">
    <source>
        <dbReference type="ARBA" id="ARBA00007905"/>
    </source>
</evidence>
<dbReference type="Gene3D" id="3.20.20.100">
    <property type="entry name" value="NADP-dependent oxidoreductase domain"/>
    <property type="match status" value="1"/>
</dbReference>
<evidence type="ECO:0000259" key="4">
    <source>
        <dbReference type="Pfam" id="PF00248"/>
    </source>
</evidence>
<dbReference type="AlphaFoldDB" id="A0A819T0M2"/>
<dbReference type="InterPro" id="IPR027843">
    <property type="entry name" value="DUF4440"/>
</dbReference>
<dbReference type="PROSITE" id="PS00798">
    <property type="entry name" value="ALDOKETO_REDUCTASE_1"/>
    <property type="match status" value="1"/>
</dbReference>
<sequence>MIMQTVKLNNGIEMPILGFGVFQIPDATECERCVIDAINTGYRLIDTAVSYMNEQAVGNAIKNCGIDRNELFITTKVWVQDHGYENTKKSFQQSLDKLKTDYLDLYLIHQPYGDVHGTWRAMEEFAQSLYAQQNPPTETIQTATNNTPEQQEVINLSKQKWQWMSDKNVDSLSVLFDDKAMFVHMGGSWGKQPELNTIKSGGIWYKKAEVYSVIVNMFGNTAILLNDIDLEAVVGGNTVTNPFMVTEVYVKENGNWKMGSLTFSHLLRPVRMNSNNQQQH</sequence>
<dbReference type="Pfam" id="PF14534">
    <property type="entry name" value="DUF4440"/>
    <property type="match status" value="1"/>
</dbReference>
<dbReference type="Pfam" id="PF00248">
    <property type="entry name" value="Aldo_ket_red"/>
    <property type="match status" value="1"/>
</dbReference>
<keyword evidence="3" id="KW-0560">Oxidoreductase</keyword>
<dbReference type="Proteomes" id="UP000663868">
    <property type="component" value="Unassembled WGS sequence"/>
</dbReference>
<dbReference type="EMBL" id="CAJNOE010001946">
    <property type="protein sequence ID" value="CAF1459678.1"/>
    <property type="molecule type" value="Genomic_DNA"/>
</dbReference>
<evidence type="ECO:0000259" key="5">
    <source>
        <dbReference type="Pfam" id="PF14534"/>
    </source>
</evidence>
<evidence type="ECO:0000313" key="7">
    <source>
        <dbReference type="EMBL" id="CAF4073628.1"/>
    </source>
</evidence>
<dbReference type="SUPFAM" id="SSF54427">
    <property type="entry name" value="NTF2-like"/>
    <property type="match status" value="1"/>
</dbReference>
<dbReference type="PANTHER" id="PTHR43827:SF3">
    <property type="entry name" value="NADP-DEPENDENT OXIDOREDUCTASE DOMAIN-CONTAINING PROTEIN"/>
    <property type="match status" value="1"/>
</dbReference>
<gene>
    <name evidence="6" type="ORF">IZO911_LOCUS42851</name>
    <name evidence="7" type="ORF">KXQ929_LOCUS32899</name>
</gene>
<feature type="domain" description="DUF4440" evidence="5">
    <location>
        <begin position="156"/>
        <end position="258"/>
    </location>
</feature>
<organism evidence="7 8">
    <name type="scientific">Adineta steineri</name>
    <dbReference type="NCBI Taxonomy" id="433720"/>
    <lineage>
        <taxon>Eukaryota</taxon>
        <taxon>Metazoa</taxon>
        <taxon>Spiralia</taxon>
        <taxon>Gnathifera</taxon>
        <taxon>Rotifera</taxon>
        <taxon>Eurotatoria</taxon>
        <taxon>Bdelloidea</taxon>
        <taxon>Adinetida</taxon>
        <taxon>Adinetidae</taxon>
        <taxon>Adineta</taxon>
    </lineage>
</organism>
<evidence type="ECO:0000313" key="8">
    <source>
        <dbReference type="Proteomes" id="UP000663868"/>
    </source>
</evidence>
<dbReference type="InterPro" id="IPR020471">
    <property type="entry name" value="AKR"/>
</dbReference>
<dbReference type="Gene3D" id="3.10.450.50">
    <property type="match status" value="1"/>
</dbReference>
<dbReference type="InterPro" id="IPR018170">
    <property type="entry name" value="Aldo/ket_reductase_CS"/>
</dbReference>
<comment type="similarity">
    <text evidence="1">Belongs to the aldo/keto reductase family.</text>
</comment>
<protein>
    <submittedName>
        <fullName evidence="7">Uncharacterized protein</fullName>
    </submittedName>
</protein>
<dbReference type="InterPro" id="IPR036812">
    <property type="entry name" value="NAD(P)_OxRdtase_dom_sf"/>
</dbReference>
<feature type="domain" description="NADP-dependent oxidoreductase" evidence="4">
    <location>
        <begin position="23"/>
        <end position="127"/>
    </location>
</feature>
<proteinExistence type="inferred from homology"/>
<evidence type="ECO:0000256" key="3">
    <source>
        <dbReference type="ARBA" id="ARBA00023002"/>
    </source>
</evidence>
<keyword evidence="2" id="KW-0521">NADP</keyword>
<dbReference type="PANTHER" id="PTHR43827">
    <property type="entry name" value="2,5-DIKETO-D-GLUCONIC ACID REDUCTASE"/>
    <property type="match status" value="1"/>
</dbReference>
<evidence type="ECO:0000313" key="6">
    <source>
        <dbReference type="EMBL" id="CAF1459678.1"/>
    </source>
</evidence>
<evidence type="ECO:0000256" key="2">
    <source>
        <dbReference type="ARBA" id="ARBA00022857"/>
    </source>
</evidence>
<dbReference type="GO" id="GO:0016616">
    <property type="term" value="F:oxidoreductase activity, acting on the CH-OH group of donors, NAD or NADP as acceptor"/>
    <property type="evidence" value="ECO:0007669"/>
    <property type="project" value="UniProtKB-ARBA"/>
</dbReference>
<dbReference type="InterPro" id="IPR032710">
    <property type="entry name" value="NTF2-like_dom_sf"/>
</dbReference>
<accession>A0A819T0M2</accession>
<dbReference type="Proteomes" id="UP000663860">
    <property type="component" value="Unassembled WGS sequence"/>
</dbReference>